<dbReference type="AlphaFoldDB" id="N1J4Z9"/>
<dbReference type="EMBL" id="CAUH01000467">
    <property type="protein sequence ID" value="CCU74635.1"/>
    <property type="molecule type" value="Genomic_DNA"/>
</dbReference>
<evidence type="ECO:0000256" key="1">
    <source>
        <dbReference type="SAM" id="MobiDB-lite"/>
    </source>
</evidence>
<keyword evidence="3" id="KW-1185">Reference proteome</keyword>
<dbReference type="HOGENOM" id="CLU_018153_8_0_1"/>
<accession>N1J4Z9</accession>
<dbReference type="Proteomes" id="UP000015441">
    <property type="component" value="Unassembled WGS sequence"/>
</dbReference>
<dbReference type="InParanoid" id="N1J4Z9"/>
<protein>
    <submittedName>
        <fullName evidence="2">EKA-like protein</fullName>
    </submittedName>
</protein>
<reference evidence="2 3" key="1">
    <citation type="journal article" date="2010" name="Science">
        <title>Genome expansion and gene loss in powdery mildew fungi reveal tradeoffs in extreme parasitism.</title>
        <authorList>
            <person name="Spanu P.D."/>
            <person name="Abbott J.C."/>
            <person name="Amselem J."/>
            <person name="Burgis T.A."/>
            <person name="Soanes D.M."/>
            <person name="Stueber K."/>
            <person name="Ver Loren van Themaat E."/>
            <person name="Brown J.K.M."/>
            <person name="Butcher S.A."/>
            <person name="Gurr S.J."/>
            <person name="Lebrun M.-H."/>
            <person name="Ridout C.J."/>
            <person name="Schulze-Lefert P."/>
            <person name="Talbot N.J."/>
            <person name="Ahmadinejad N."/>
            <person name="Ametz C."/>
            <person name="Barton G.R."/>
            <person name="Benjdia M."/>
            <person name="Bidzinski P."/>
            <person name="Bindschedler L.V."/>
            <person name="Both M."/>
            <person name="Brewer M.T."/>
            <person name="Cadle-Davidson L."/>
            <person name="Cadle-Davidson M.M."/>
            <person name="Collemare J."/>
            <person name="Cramer R."/>
            <person name="Frenkel O."/>
            <person name="Godfrey D."/>
            <person name="Harriman J."/>
            <person name="Hoede C."/>
            <person name="King B.C."/>
            <person name="Klages S."/>
            <person name="Kleemann J."/>
            <person name="Knoll D."/>
            <person name="Koti P.S."/>
            <person name="Kreplak J."/>
            <person name="Lopez-Ruiz F.J."/>
            <person name="Lu X."/>
            <person name="Maekawa T."/>
            <person name="Mahanil S."/>
            <person name="Micali C."/>
            <person name="Milgroom M.G."/>
            <person name="Montana G."/>
            <person name="Noir S."/>
            <person name="O'Connell R.J."/>
            <person name="Oberhaensli S."/>
            <person name="Parlange F."/>
            <person name="Pedersen C."/>
            <person name="Quesneville H."/>
            <person name="Reinhardt R."/>
            <person name="Rott M."/>
            <person name="Sacristan S."/>
            <person name="Schmidt S.M."/>
            <person name="Schoen M."/>
            <person name="Skamnioti P."/>
            <person name="Sommer H."/>
            <person name="Stephens A."/>
            <person name="Takahara H."/>
            <person name="Thordal-Christensen H."/>
            <person name="Vigouroux M."/>
            <person name="Wessling R."/>
            <person name="Wicker T."/>
            <person name="Panstruga R."/>
        </authorList>
    </citation>
    <scope>NUCLEOTIDE SEQUENCE [LARGE SCALE GENOMIC DNA]</scope>
    <source>
        <strain evidence="2">DH14</strain>
    </source>
</reference>
<gene>
    <name evidence="2" type="ORF">BGHDH14_bgh03476</name>
</gene>
<feature type="region of interest" description="Disordered" evidence="1">
    <location>
        <begin position="1"/>
        <end position="56"/>
    </location>
</feature>
<sequence length="203" mass="21805">MIGSVETVEETPQRASIPHGIGESSKPPPTALKPSENAPPKAASKPTPQPVATAKAECSRELQPIIEAEQRRAAISGVEATLLPLTNRSSGQFVDFMRVYLRAAIAQYMATCPTTTPPVLPPRPANPLPRAPDARSSIIFAVPVLPVKNNWATVAKNGLRQKAVPIEKAVPRPAAKASLKDAPKAKVDKRLFIRLGRDHPWGK</sequence>
<organism evidence="2 3">
    <name type="scientific">Blumeria graminis f. sp. hordei (strain DH14)</name>
    <name type="common">Barley powdery mildew</name>
    <name type="synonym">Oidium monilioides f. sp. hordei</name>
    <dbReference type="NCBI Taxonomy" id="546991"/>
    <lineage>
        <taxon>Eukaryota</taxon>
        <taxon>Fungi</taxon>
        <taxon>Dikarya</taxon>
        <taxon>Ascomycota</taxon>
        <taxon>Pezizomycotina</taxon>
        <taxon>Leotiomycetes</taxon>
        <taxon>Erysiphales</taxon>
        <taxon>Erysiphaceae</taxon>
        <taxon>Blumeria</taxon>
        <taxon>Blumeria hordei</taxon>
    </lineage>
</organism>
<evidence type="ECO:0000313" key="3">
    <source>
        <dbReference type="Proteomes" id="UP000015441"/>
    </source>
</evidence>
<comment type="caution">
    <text evidence="2">The sequence shown here is derived from an EMBL/GenBank/DDBJ whole genome shotgun (WGS) entry which is preliminary data.</text>
</comment>
<name>N1J4Z9_BLUG1</name>
<proteinExistence type="predicted"/>
<evidence type="ECO:0000313" key="2">
    <source>
        <dbReference type="EMBL" id="CCU74635.1"/>
    </source>
</evidence>